<keyword evidence="2" id="KW-1185">Reference proteome</keyword>
<sequence length="89" mass="10378">MAAVTPWFFTHFSPQTFNKNFIFYTDDHLYPTRWQTLIDNRDSVDFVEINTWNDYGESHYIGPIKGALPTGSEAWVNGFDHTVHSHLTI</sequence>
<dbReference type="EMBL" id="LUGG01000019">
    <property type="protein sequence ID" value="OBZ69018.1"/>
    <property type="molecule type" value="Genomic_DNA"/>
</dbReference>
<dbReference type="Gene3D" id="3.20.20.80">
    <property type="entry name" value="Glycosidases"/>
    <property type="match status" value="1"/>
</dbReference>
<dbReference type="AlphaFoldDB" id="A0A1C7LWU7"/>
<dbReference type="GO" id="GO:0051118">
    <property type="term" value="F:glucan endo-1,3-alpha-glucosidase activity"/>
    <property type="evidence" value="ECO:0007669"/>
    <property type="project" value="InterPro"/>
</dbReference>
<dbReference type="Proteomes" id="UP000092993">
    <property type="component" value="Unassembled WGS sequence"/>
</dbReference>
<gene>
    <name evidence="1" type="ORF">A0H81_11351</name>
</gene>
<dbReference type="STRING" id="5627.A0A1C7LWU7"/>
<dbReference type="InterPro" id="IPR005197">
    <property type="entry name" value="Glyco_hydro_71"/>
</dbReference>
<dbReference type="Pfam" id="PF03659">
    <property type="entry name" value="Glyco_hydro_71"/>
    <property type="match status" value="1"/>
</dbReference>
<organism evidence="1 2">
    <name type="scientific">Grifola frondosa</name>
    <name type="common">Maitake</name>
    <name type="synonym">Polyporus frondosus</name>
    <dbReference type="NCBI Taxonomy" id="5627"/>
    <lineage>
        <taxon>Eukaryota</taxon>
        <taxon>Fungi</taxon>
        <taxon>Dikarya</taxon>
        <taxon>Basidiomycota</taxon>
        <taxon>Agaricomycotina</taxon>
        <taxon>Agaricomycetes</taxon>
        <taxon>Polyporales</taxon>
        <taxon>Grifolaceae</taxon>
        <taxon>Grifola</taxon>
    </lineage>
</organism>
<evidence type="ECO:0000313" key="1">
    <source>
        <dbReference type="EMBL" id="OBZ69018.1"/>
    </source>
</evidence>
<comment type="caution">
    <text evidence="1">The sequence shown here is derived from an EMBL/GenBank/DDBJ whole genome shotgun (WGS) entry which is preliminary data.</text>
</comment>
<dbReference type="OrthoDB" id="3257981at2759"/>
<accession>A0A1C7LWU7</accession>
<name>A0A1C7LWU7_GRIFR</name>
<evidence type="ECO:0000313" key="2">
    <source>
        <dbReference type="Proteomes" id="UP000092993"/>
    </source>
</evidence>
<protein>
    <recommendedName>
        <fullName evidence="3">Glucan endo-1,3-alpha-glucosidase agn1</fullName>
    </recommendedName>
</protein>
<evidence type="ECO:0008006" key="3">
    <source>
        <dbReference type="Google" id="ProtNLM"/>
    </source>
</evidence>
<proteinExistence type="predicted"/>
<reference evidence="1 2" key="1">
    <citation type="submission" date="2016-03" db="EMBL/GenBank/DDBJ databases">
        <title>Whole genome sequencing of Grifola frondosa 9006-11.</title>
        <authorList>
            <person name="Min B."/>
            <person name="Park H."/>
            <person name="Kim J.-G."/>
            <person name="Cho H."/>
            <person name="Oh Y.-L."/>
            <person name="Kong W.-S."/>
            <person name="Choi I.-G."/>
        </authorList>
    </citation>
    <scope>NUCLEOTIDE SEQUENCE [LARGE SCALE GENOMIC DNA]</scope>
    <source>
        <strain evidence="1 2">9006-11</strain>
    </source>
</reference>